<accession>A0A7D5EWV2</accession>
<sequence length="154" mass="16896">MGSNFRLSRRLTDGIEDLADEVVRSASHRAGLYLSSAWTEAYGLEPDTSKVMTESIRAVEAAAGPRVLPEDKRATLGKIVASLKSRTDWHLVLDRRDDDHPDHHAVVVGMIETLAFAQRDRHAGAPPTVLQAQGHVQVAANLVNWFSTGVVEFD</sequence>
<reference evidence="1 2" key="1">
    <citation type="submission" date="2020-06" db="EMBL/GenBank/DDBJ databases">
        <authorList>
            <person name="Jo H."/>
        </authorList>
    </citation>
    <scope>NUCLEOTIDE SEQUENCE [LARGE SCALE GENOMIC DNA]</scope>
    <source>
        <strain evidence="1 2">I46</strain>
    </source>
</reference>
<evidence type="ECO:0000313" key="2">
    <source>
        <dbReference type="Proteomes" id="UP000509638"/>
    </source>
</evidence>
<name>A0A7D5EWV2_9MICO</name>
<proteinExistence type="predicted"/>
<dbReference type="Proteomes" id="UP000509638">
    <property type="component" value="Chromosome"/>
</dbReference>
<gene>
    <name evidence="1" type="ORF">HW566_02815</name>
</gene>
<protein>
    <submittedName>
        <fullName evidence="1">Uncharacterized protein</fullName>
    </submittedName>
</protein>
<dbReference type="EMBL" id="CP058316">
    <property type="protein sequence ID" value="QLD10808.1"/>
    <property type="molecule type" value="Genomic_DNA"/>
</dbReference>
<dbReference type="RefSeq" id="WP_178010231.1">
    <property type="nucleotide sequence ID" value="NZ_CP058316.1"/>
</dbReference>
<evidence type="ECO:0000313" key="1">
    <source>
        <dbReference type="EMBL" id="QLD10808.1"/>
    </source>
</evidence>
<dbReference type="AlphaFoldDB" id="A0A7D5EWV2"/>
<organism evidence="1 2">
    <name type="scientific">Microbacterium oleivorans</name>
    <dbReference type="NCBI Taxonomy" id="273677"/>
    <lineage>
        <taxon>Bacteria</taxon>
        <taxon>Bacillati</taxon>
        <taxon>Actinomycetota</taxon>
        <taxon>Actinomycetes</taxon>
        <taxon>Micrococcales</taxon>
        <taxon>Microbacteriaceae</taxon>
        <taxon>Microbacterium</taxon>
    </lineage>
</organism>